<keyword evidence="2" id="KW-0808">Transferase</keyword>
<feature type="transmembrane region" description="Helical" evidence="1">
    <location>
        <begin position="538"/>
        <end position="557"/>
    </location>
</feature>
<dbReference type="SUPFAM" id="SSF53448">
    <property type="entry name" value="Nucleotide-diphospho-sugar transferases"/>
    <property type="match status" value="1"/>
</dbReference>
<protein>
    <submittedName>
        <fullName evidence="2">Alphan-acetylglucosamine transferase</fullName>
    </submittedName>
</protein>
<keyword evidence="1" id="KW-0812">Transmembrane</keyword>
<dbReference type="Gene3D" id="3.90.550.10">
    <property type="entry name" value="Spore Coat Polysaccharide Biosynthesis Protein SpsA, Chain A"/>
    <property type="match status" value="1"/>
</dbReference>
<dbReference type="EMBL" id="JXCE01000292">
    <property type="protein sequence ID" value="KPA38313.1"/>
    <property type="molecule type" value="Genomic_DNA"/>
</dbReference>
<dbReference type="InterPro" id="IPR029044">
    <property type="entry name" value="Nucleotide-diphossugar_trans"/>
</dbReference>
<name>A0A0M9ERE9_FUSLA</name>
<accession>A0A0M9ERE9</accession>
<feature type="transmembrane region" description="Helical" evidence="1">
    <location>
        <begin position="644"/>
        <end position="666"/>
    </location>
</feature>
<dbReference type="GO" id="GO:0016740">
    <property type="term" value="F:transferase activity"/>
    <property type="evidence" value="ECO:0007669"/>
    <property type="project" value="UniProtKB-KW"/>
</dbReference>
<gene>
    <name evidence="2" type="ORF">FLAG1_08848</name>
</gene>
<feature type="transmembrane region" description="Helical" evidence="1">
    <location>
        <begin position="618"/>
        <end position="638"/>
    </location>
</feature>
<organism evidence="2 3">
    <name type="scientific">Fusarium langsethiae</name>
    <dbReference type="NCBI Taxonomy" id="179993"/>
    <lineage>
        <taxon>Eukaryota</taxon>
        <taxon>Fungi</taxon>
        <taxon>Dikarya</taxon>
        <taxon>Ascomycota</taxon>
        <taxon>Pezizomycotina</taxon>
        <taxon>Sordariomycetes</taxon>
        <taxon>Hypocreomycetidae</taxon>
        <taxon>Hypocreales</taxon>
        <taxon>Nectriaceae</taxon>
        <taxon>Fusarium</taxon>
    </lineage>
</organism>
<dbReference type="InterPro" id="IPR050587">
    <property type="entry name" value="GNT1/Glycosyltrans_8"/>
</dbReference>
<keyword evidence="3" id="KW-1185">Reference proteome</keyword>
<evidence type="ECO:0000313" key="2">
    <source>
        <dbReference type="EMBL" id="KPA38313.1"/>
    </source>
</evidence>
<sequence length="919" mass="104338">MSTQHMAWKHLFIHPADEHYSVERHVVGPSPCLPLLEVAVPFHTQPHLPYQAMPHVPRVSIDLLVTAKETNELGYEGAWKKHQEIFLERAREGISLHGTGLGDWYRSRYPNLRSRIEYLILLQDLPPVAPSLHTPEMQLLVRFSQSVLILAFGVMKSNETVSQTLQNLDSGALVERIKRNIEDRLSSDHCCPMQEQEIASRMRFVLVYAGGPSNQAQMEQLGQQTESLDISLTVRHLLCGDTSPRQNTHLDEIVNQAESARAFRGCSQIRSQICELSAKMDICSPLRMNCLPRSWAADLKGADKKSFNALVTEGAVLLNQAIHPGKSQQLFVIWSYTRTRCELGIRQHYKRVFLEATQSILARRTTSTELIVDTMVLFCLTKIAKISSGTKRPSSDILGQFNSRCLMSIRRVLSAWDFPGRNPRLVSFINQLKLPDLMPEGSEFVIDHYWSYRFLWKISHPEALDRARKQSGFFPINLPPLKLPEVRNLKADPESEEDCITCTTGYSSCSSYLVYTIIRWELLFSLDNSPTMAIHCRAILILFITSPMTATLLVVMFQRLQDDDGVFPPLVEQIFSDFRFTTHSVLRILCSKADNKPRVDNKPGVVGKCNEAMSEKPIVLGLLSLFIVSLLFFHSNYIPKKSGYAYVFYATQDIYACSVAVNVYLLKNVLNTPYDIFVLLSSDVSAIHRSHLQTLGATIVNKEPIPLHKDTIPYYNGCSLKLESFGMHKIDSDINRVLVLDADQLIMRNLDHLFTLPSQDFIAPSAYWIDKNFISSTLMLIEPNPRHWQSVQQALLNALPQQYDMDIINVLFKDSDRLSGRYITLNSHWEDLNTPLWFNRSGNSAKLALSPVPASGQDLEELYQEAEVIHFSAVGKPWSYTVEEVKMERPGAHKLLFEQWSIWRTIAMGVCPAGTITLI</sequence>
<keyword evidence="1" id="KW-1133">Transmembrane helix</keyword>
<dbReference type="Proteomes" id="UP000037904">
    <property type="component" value="Unassembled WGS sequence"/>
</dbReference>
<dbReference type="AlphaFoldDB" id="A0A0M9ERE9"/>
<dbReference type="PANTHER" id="PTHR11183">
    <property type="entry name" value="GLYCOGENIN SUBFAMILY MEMBER"/>
    <property type="match status" value="1"/>
</dbReference>
<comment type="caution">
    <text evidence="2">The sequence shown here is derived from an EMBL/GenBank/DDBJ whole genome shotgun (WGS) entry which is preliminary data.</text>
</comment>
<evidence type="ECO:0000313" key="3">
    <source>
        <dbReference type="Proteomes" id="UP000037904"/>
    </source>
</evidence>
<reference evidence="2 3" key="1">
    <citation type="submission" date="2015-04" db="EMBL/GenBank/DDBJ databases">
        <title>The draft genome sequence of Fusarium langsethiae, a T-2/HT-2 mycotoxin producer.</title>
        <authorList>
            <person name="Lysoe E."/>
            <person name="Divon H.H."/>
            <person name="Terzi V."/>
            <person name="Orru L."/>
            <person name="Lamontanara A."/>
            <person name="Kolseth A.-K."/>
            <person name="Frandsen R.J."/>
            <person name="Nielsen K."/>
            <person name="Thrane U."/>
        </authorList>
    </citation>
    <scope>NUCLEOTIDE SEQUENCE [LARGE SCALE GENOMIC DNA]</scope>
    <source>
        <strain evidence="2 3">Fl201059</strain>
    </source>
</reference>
<proteinExistence type="predicted"/>
<keyword evidence="1" id="KW-0472">Membrane</keyword>
<evidence type="ECO:0000256" key="1">
    <source>
        <dbReference type="SAM" id="Phobius"/>
    </source>
</evidence>